<proteinExistence type="predicted"/>
<accession>A0ABR7I9Q9</accession>
<dbReference type="PANTHER" id="PTHR42792">
    <property type="entry name" value="FLAGELLIN"/>
    <property type="match status" value="1"/>
</dbReference>
<dbReference type="SUPFAM" id="SSF64518">
    <property type="entry name" value="Phase 1 flagellin"/>
    <property type="match status" value="1"/>
</dbReference>
<evidence type="ECO:0000313" key="3">
    <source>
        <dbReference type="Proteomes" id="UP000621540"/>
    </source>
</evidence>
<protein>
    <submittedName>
        <fullName evidence="2">Flagellar hook-associated protein 3</fullName>
    </submittedName>
</protein>
<dbReference type="InterPro" id="IPR001492">
    <property type="entry name" value="Flagellin"/>
</dbReference>
<dbReference type="Gene3D" id="1.20.1330.10">
    <property type="entry name" value="f41 fragment of flagellin, N-terminal domain"/>
    <property type="match status" value="2"/>
</dbReference>
<gene>
    <name evidence="2" type="ORF">H8Z76_06460</name>
</gene>
<dbReference type="Pfam" id="PF00669">
    <property type="entry name" value="Flagellin_N"/>
    <property type="match status" value="1"/>
</dbReference>
<dbReference type="Proteomes" id="UP000621540">
    <property type="component" value="Unassembled WGS sequence"/>
</dbReference>
<organism evidence="2 3">
    <name type="scientific">Roseburia yibonii</name>
    <dbReference type="NCBI Taxonomy" id="2763063"/>
    <lineage>
        <taxon>Bacteria</taxon>
        <taxon>Bacillati</taxon>
        <taxon>Bacillota</taxon>
        <taxon>Clostridia</taxon>
        <taxon>Lachnospirales</taxon>
        <taxon>Lachnospiraceae</taxon>
        <taxon>Roseburia</taxon>
    </lineage>
</organism>
<keyword evidence="2" id="KW-0966">Cell projection</keyword>
<name>A0ABR7I9Q9_9FIRM</name>
<keyword evidence="3" id="KW-1185">Reference proteome</keyword>
<dbReference type="PANTHER" id="PTHR42792:SF1">
    <property type="entry name" value="FLAGELLAR HOOK-ASSOCIATED PROTEIN 3"/>
    <property type="match status" value="1"/>
</dbReference>
<evidence type="ECO:0000313" key="2">
    <source>
        <dbReference type="EMBL" id="MBC5753676.1"/>
    </source>
</evidence>
<dbReference type="InterPro" id="IPR001029">
    <property type="entry name" value="Flagellin_N"/>
</dbReference>
<evidence type="ECO:0000259" key="1">
    <source>
        <dbReference type="Pfam" id="PF00669"/>
    </source>
</evidence>
<feature type="domain" description="Flagellin N-terminal" evidence="1">
    <location>
        <begin position="4"/>
        <end position="141"/>
    </location>
</feature>
<keyword evidence="2" id="KW-0969">Cilium</keyword>
<sequence>MRVTNNMIMNTTKSNINRNKIEVDRMNTQMSTQKKIDVPSDDPVIAVRSLRLRSTLNQIDQYLNTNVKDAESWIEMTQSSLTTLNSVLDKIHTQCNDGSNTYLTQSNRNTILTQLKQLRDQIYQEGNNDYAGRTIFTGYKTNTTLTFQTDSKASYTITEPSSYENIEEKDYYTHTFESFSDVPANEPAADVDKVTIQRIRLSYNAIKNPTDITFTYKMQNGTTATEVLDTTGAGASANGFTFKQMTNSNLNAADYAVGDDEVILNTDTGELLLGKNAADFIRSNKASVSVTYDKTGFNEGELRPEHYFNCTDKTDTANPVKYINYNDKGERMYQDINYYIGNNQSITVNTLAADTFNASIGRDVDELSDAVQFAMNAYDTVEKIKAMQSSERYSSDADQEMLSKWYDAAQRQLDYANQNMQDLYNAKLTTVDNYTKDVNLALTTVGAKGQRLDLVKNRLESNMTTVEKLKSDNEDRDLSDIVIDYTASYTAYQAALQAASKVQEQTLLDYL</sequence>
<comment type="caution">
    <text evidence="2">The sequence shown here is derived from an EMBL/GenBank/DDBJ whole genome shotgun (WGS) entry which is preliminary data.</text>
</comment>
<keyword evidence="2" id="KW-0282">Flagellum</keyword>
<dbReference type="RefSeq" id="WP_022516182.1">
    <property type="nucleotide sequence ID" value="NZ_JACOQH010000003.1"/>
</dbReference>
<reference evidence="2 3" key="1">
    <citation type="submission" date="2020-08" db="EMBL/GenBank/DDBJ databases">
        <title>Genome public.</title>
        <authorList>
            <person name="Liu C."/>
            <person name="Sun Q."/>
        </authorList>
    </citation>
    <scope>NUCLEOTIDE SEQUENCE [LARGE SCALE GENOMIC DNA]</scope>
    <source>
        <strain evidence="2 3">BX0805</strain>
    </source>
</reference>
<dbReference type="EMBL" id="JACOQH010000003">
    <property type="protein sequence ID" value="MBC5753676.1"/>
    <property type="molecule type" value="Genomic_DNA"/>
</dbReference>